<dbReference type="SUPFAM" id="SSF47027">
    <property type="entry name" value="Acyl-CoA binding protein"/>
    <property type="match status" value="1"/>
</dbReference>
<evidence type="ECO:0000256" key="1">
    <source>
        <dbReference type="ARBA" id="ARBA00023121"/>
    </source>
</evidence>
<keyword evidence="3" id="KW-1133">Transmembrane helix</keyword>
<keyword evidence="3" id="KW-0472">Membrane</keyword>
<evidence type="ECO:0000259" key="4">
    <source>
        <dbReference type="PROSITE" id="PS51228"/>
    </source>
</evidence>
<keyword evidence="6" id="KW-1185">Reference proteome</keyword>
<keyword evidence="1" id="KW-0446">Lipid-binding</keyword>
<organism evidence="5 6">
    <name type="scientific">Discina gigas</name>
    <dbReference type="NCBI Taxonomy" id="1032678"/>
    <lineage>
        <taxon>Eukaryota</taxon>
        <taxon>Fungi</taxon>
        <taxon>Dikarya</taxon>
        <taxon>Ascomycota</taxon>
        <taxon>Pezizomycotina</taxon>
        <taxon>Pezizomycetes</taxon>
        <taxon>Pezizales</taxon>
        <taxon>Discinaceae</taxon>
        <taxon>Discina</taxon>
    </lineage>
</organism>
<sequence>MSDSVDRVFAHALQTVRKIPKTGSARPPAEDRLRLYGLYKQSMEGDVNGVMERPEAFGEESRAEREKWDAWNAQSGIPKTEAKRKYIATLIETMHKYASGTQEARGLVAELEFVWDQIRSNQSSLAAPSPPESGGSVHQTPLMPAPYTGELGVVSPNPFGEEDFEEDISGMDTDHRSNRKWRKRVEQALAKMATEVTALRERMDDERASRKQGRLGQAGHWFLWIVWVGGRHLIVEAIIWGCLFMWMRRRGDTKAQKALGLVIDFVNDRLRDLGFGAKKRAARQIR</sequence>
<dbReference type="InterPro" id="IPR014352">
    <property type="entry name" value="FERM/acyl-CoA-bd_prot_sf"/>
</dbReference>
<comment type="caution">
    <text evidence="5">The sequence shown here is derived from an EMBL/GenBank/DDBJ whole genome shotgun (WGS) entry which is preliminary data.</text>
</comment>
<evidence type="ECO:0000256" key="3">
    <source>
        <dbReference type="SAM" id="Phobius"/>
    </source>
</evidence>
<evidence type="ECO:0000313" key="6">
    <source>
        <dbReference type="Proteomes" id="UP001447188"/>
    </source>
</evidence>
<dbReference type="Proteomes" id="UP001447188">
    <property type="component" value="Unassembled WGS sequence"/>
</dbReference>
<feature type="region of interest" description="Disordered" evidence="2">
    <location>
        <begin position="123"/>
        <end position="142"/>
    </location>
</feature>
<accession>A0ABR3G9Z2</accession>
<dbReference type="InterPro" id="IPR000582">
    <property type="entry name" value="Acyl-CoA-binding_protein"/>
</dbReference>
<dbReference type="EMBL" id="JBBBZM010000152">
    <property type="protein sequence ID" value="KAL0632759.1"/>
    <property type="molecule type" value="Genomic_DNA"/>
</dbReference>
<name>A0ABR3G9Z2_9PEZI</name>
<dbReference type="Pfam" id="PF00887">
    <property type="entry name" value="ACBP"/>
    <property type="match status" value="1"/>
</dbReference>
<dbReference type="PANTHER" id="PTHR23310:SF133">
    <property type="entry name" value="COA BINDING PROTEIN, PUTATIVE (AFU_ORTHOLOGUE AFUA_1G12300)-RELATED"/>
    <property type="match status" value="1"/>
</dbReference>
<protein>
    <recommendedName>
        <fullName evidence="4">ACB domain-containing protein</fullName>
    </recommendedName>
</protein>
<keyword evidence="3" id="KW-0812">Transmembrane</keyword>
<dbReference type="Gene3D" id="1.20.80.10">
    <property type="match status" value="1"/>
</dbReference>
<dbReference type="PROSITE" id="PS51228">
    <property type="entry name" value="ACB_2"/>
    <property type="match status" value="1"/>
</dbReference>
<feature type="domain" description="ACB" evidence="4">
    <location>
        <begin position="5"/>
        <end position="99"/>
    </location>
</feature>
<evidence type="ECO:0000313" key="5">
    <source>
        <dbReference type="EMBL" id="KAL0632759.1"/>
    </source>
</evidence>
<reference evidence="5 6" key="1">
    <citation type="submission" date="2024-02" db="EMBL/GenBank/DDBJ databases">
        <title>Discinaceae phylogenomics.</title>
        <authorList>
            <person name="Dirks A.C."/>
            <person name="James T.Y."/>
        </authorList>
    </citation>
    <scope>NUCLEOTIDE SEQUENCE [LARGE SCALE GENOMIC DNA]</scope>
    <source>
        <strain evidence="5 6">ACD0624</strain>
    </source>
</reference>
<dbReference type="PANTHER" id="PTHR23310">
    <property type="entry name" value="ACYL-COA-BINDING PROTEIN, ACBP"/>
    <property type="match status" value="1"/>
</dbReference>
<evidence type="ECO:0000256" key="2">
    <source>
        <dbReference type="SAM" id="MobiDB-lite"/>
    </source>
</evidence>
<gene>
    <name evidence="5" type="ORF">Q9L58_008347</name>
</gene>
<feature type="transmembrane region" description="Helical" evidence="3">
    <location>
        <begin position="221"/>
        <end position="247"/>
    </location>
</feature>
<proteinExistence type="predicted"/>
<dbReference type="InterPro" id="IPR035984">
    <property type="entry name" value="Acyl-CoA-binding_sf"/>
</dbReference>